<proteinExistence type="predicted"/>
<dbReference type="AlphaFoldDB" id="X1V4T0"/>
<feature type="transmembrane region" description="Helical" evidence="1">
    <location>
        <begin position="12"/>
        <end position="31"/>
    </location>
</feature>
<reference evidence="2" key="1">
    <citation type="journal article" date="2014" name="Front. Microbiol.">
        <title>High frequency of phylogenetically diverse reductive dehalogenase-homologous genes in deep subseafloor sedimentary metagenomes.</title>
        <authorList>
            <person name="Kawai M."/>
            <person name="Futagami T."/>
            <person name="Toyoda A."/>
            <person name="Takaki Y."/>
            <person name="Nishi S."/>
            <person name="Hori S."/>
            <person name="Arai W."/>
            <person name="Tsubouchi T."/>
            <person name="Morono Y."/>
            <person name="Uchiyama I."/>
            <person name="Ito T."/>
            <person name="Fujiyama A."/>
            <person name="Inagaki F."/>
            <person name="Takami H."/>
        </authorList>
    </citation>
    <scope>NUCLEOTIDE SEQUENCE</scope>
    <source>
        <strain evidence="2">Expedition CK06-06</strain>
    </source>
</reference>
<accession>X1V4T0</accession>
<comment type="caution">
    <text evidence="2">The sequence shown here is derived from an EMBL/GenBank/DDBJ whole genome shotgun (WGS) entry which is preliminary data.</text>
</comment>
<gene>
    <name evidence="2" type="ORF">S12H4_48816</name>
</gene>
<feature type="non-terminal residue" evidence="2">
    <location>
        <position position="149"/>
    </location>
</feature>
<name>X1V4T0_9ZZZZ</name>
<sequence>MEHFNRKKYWTWGKILIGLGIIFILIIIYFASRESTNLPEQIKENPEEAKFLENKVRETFSSMDQNDIKLIGELTQKATNLLPENERQQLIALQIRFNEYGYDSLTEKEINIMQQLNKKALDLLPAEDKLKLSKIFEKATVEVSKDIKE</sequence>
<keyword evidence="1" id="KW-0472">Membrane</keyword>
<organism evidence="2">
    <name type="scientific">marine sediment metagenome</name>
    <dbReference type="NCBI Taxonomy" id="412755"/>
    <lineage>
        <taxon>unclassified sequences</taxon>
        <taxon>metagenomes</taxon>
        <taxon>ecological metagenomes</taxon>
    </lineage>
</organism>
<keyword evidence="1" id="KW-0812">Transmembrane</keyword>
<protein>
    <submittedName>
        <fullName evidence="2">Uncharacterized protein</fullName>
    </submittedName>
</protein>
<dbReference type="EMBL" id="BARW01030550">
    <property type="protein sequence ID" value="GAJ07156.1"/>
    <property type="molecule type" value="Genomic_DNA"/>
</dbReference>
<evidence type="ECO:0000313" key="2">
    <source>
        <dbReference type="EMBL" id="GAJ07156.1"/>
    </source>
</evidence>
<evidence type="ECO:0000256" key="1">
    <source>
        <dbReference type="SAM" id="Phobius"/>
    </source>
</evidence>
<keyword evidence="1" id="KW-1133">Transmembrane helix</keyword>